<comment type="function">
    <text evidence="6">Choline transporter.</text>
</comment>
<evidence type="ECO:0000256" key="6">
    <source>
        <dbReference type="RuleBase" id="RU368066"/>
    </source>
</evidence>
<keyword evidence="4 6" id="KW-1133">Transmembrane helix</keyword>
<evidence type="ECO:0000256" key="4">
    <source>
        <dbReference type="ARBA" id="ARBA00022989"/>
    </source>
</evidence>
<feature type="transmembrane region" description="Helical" evidence="6">
    <location>
        <begin position="564"/>
        <end position="588"/>
    </location>
</feature>
<dbReference type="Proteomes" id="UP000230750">
    <property type="component" value="Unassembled WGS sequence"/>
</dbReference>
<evidence type="ECO:0000313" key="7">
    <source>
        <dbReference type="EMBL" id="PIK45519.1"/>
    </source>
</evidence>
<dbReference type="InterPro" id="IPR007603">
    <property type="entry name" value="Choline_transptr-like"/>
</dbReference>
<accession>A0A2G8KC30</accession>
<comment type="subcellular location">
    <subcellularLocation>
        <location evidence="6">Cell membrane</location>
        <topology evidence="6">Multi-pass membrane protein</topology>
    </subcellularLocation>
    <subcellularLocation>
        <location evidence="1">Membrane</location>
        <topology evidence="1">Multi-pass membrane protein</topology>
    </subcellularLocation>
</comment>
<evidence type="ECO:0000313" key="8">
    <source>
        <dbReference type="Proteomes" id="UP000230750"/>
    </source>
</evidence>
<dbReference type="STRING" id="307972.A0A2G8KC30"/>
<name>A0A2G8KC30_STIJA</name>
<evidence type="ECO:0000256" key="3">
    <source>
        <dbReference type="ARBA" id="ARBA00022692"/>
    </source>
</evidence>
<feature type="transmembrane region" description="Helical" evidence="6">
    <location>
        <begin position="316"/>
        <end position="340"/>
    </location>
</feature>
<dbReference type="PANTHER" id="PTHR12385:SF96">
    <property type="entry name" value="CHOLINE TRANSPORTER-LIKE PROTEIN"/>
    <property type="match status" value="1"/>
</dbReference>
<evidence type="ECO:0000256" key="5">
    <source>
        <dbReference type="ARBA" id="ARBA00023136"/>
    </source>
</evidence>
<dbReference type="PANTHER" id="PTHR12385">
    <property type="entry name" value="CHOLINE TRANSPORTER-LIKE (SLC FAMILY 44)"/>
    <property type="match status" value="1"/>
</dbReference>
<dbReference type="Pfam" id="PF04515">
    <property type="entry name" value="Choline_transpo"/>
    <property type="match status" value="2"/>
</dbReference>
<dbReference type="GO" id="GO:0005886">
    <property type="term" value="C:plasma membrane"/>
    <property type="evidence" value="ECO:0007669"/>
    <property type="project" value="UniProtKB-SubCell"/>
</dbReference>
<organism evidence="7 8">
    <name type="scientific">Stichopus japonicus</name>
    <name type="common">Sea cucumber</name>
    <dbReference type="NCBI Taxonomy" id="307972"/>
    <lineage>
        <taxon>Eukaryota</taxon>
        <taxon>Metazoa</taxon>
        <taxon>Echinodermata</taxon>
        <taxon>Eleutherozoa</taxon>
        <taxon>Echinozoa</taxon>
        <taxon>Holothuroidea</taxon>
        <taxon>Aspidochirotacea</taxon>
        <taxon>Aspidochirotida</taxon>
        <taxon>Stichopodidae</taxon>
        <taxon>Apostichopus</taxon>
    </lineage>
</organism>
<feature type="transmembrane region" description="Helical" evidence="6">
    <location>
        <begin position="413"/>
        <end position="444"/>
    </location>
</feature>
<feature type="transmembrane region" description="Helical" evidence="6">
    <location>
        <begin position="464"/>
        <end position="489"/>
    </location>
</feature>
<sequence length="644" mass="72240">MQSTHTGHHNEDEIIVSESAGPLAKRSCQDVGCCLIFFAFWIGMAYISYIALTNGHPERLLLGYDSFGNICGTNNDYVENVTLSGQDMTSKPFVFSFSPVAPTVDSKPSKMICIASCPNITLVTPEQYADHEICTYDVPVEDYNVLTLASDSCPKPPVPVSFQVLNRCVPKALLDVATSFIQAEWIQTNVVISSALGIKRSKTFLLDIETTWREIVYLCLISLGFSLAIMMILRFFAGVVIWLMVLLFVAGSVGGTCYMWYRWYDASQLLEGIPETERTDVENKNIRTHLIYAGAASALTVLILLILLVMRKRIALVVALFKEAGKVIASIPLLLLQPIWNKPITVYTLSYNVSISCKDIRWFLTWHTFVCTVVIVGGCGLIFSYLITSGKPIRTEDGTVQYVEDDLTHYMKYYFVFGVIWGTEFIVALGQCVTAGAVAEWYFARDKKSIDSPIWNSAVRVIRYNLGSIAFGSLVISLVMVVRLILGFIQTRLQGSQNKIAQYTLRCLQCCMWLFEKILRFINRNAYIEIAIYGHSFCKSAQRAFTVIVSNALRVAAINSVGDFLLFWAMALAAVFAFVVSHTCLSVYEMVIDTLFICFCEDCEKNDGVAKPYFMSRNLMNFVENARKAKRLEASRKAINQQPK</sequence>
<keyword evidence="8" id="KW-1185">Reference proteome</keyword>
<feature type="transmembrane region" description="Helical" evidence="6">
    <location>
        <begin position="31"/>
        <end position="52"/>
    </location>
</feature>
<dbReference type="OrthoDB" id="420519at2759"/>
<evidence type="ECO:0000256" key="1">
    <source>
        <dbReference type="ARBA" id="ARBA00004141"/>
    </source>
</evidence>
<dbReference type="GO" id="GO:0022857">
    <property type="term" value="F:transmembrane transporter activity"/>
    <property type="evidence" value="ECO:0007669"/>
    <property type="project" value="UniProtKB-UniRule"/>
</dbReference>
<gene>
    <name evidence="7" type="ORF">BSL78_17623</name>
</gene>
<feature type="transmembrane region" description="Helical" evidence="6">
    <location>
        <begin position="360"/>
        <end position="387"/>
    </location>
</feature>
<proteinExistence type="inferred from homology"/>
<comment type="similarity">
    <text evidence="2 6">Belongs to the CTL (choline transporter-like) family.</text>
</comment>
<dbReference type="AlphaFoldDB" id="A0A2G8KC30"/>
<feature type="transmembrane region" description="Helical" evidence="6">
    <location>
        <begin position="215"/>
        <end position="233"/>
    </location>
</feature>
<comment type="caution">
    <text evidence="7">The sequence shown here is derived from an EMBL/GenBank/DDBJ whole genome shotgun (WGS) entry which is preliminary data.</text>
</comment>
<dbReference type="EMBL" id="MRZV01000708">
    <property type="protein sequence ID" value="PIK45519.1"/>
    <property type="molecule type" value="Genomic_DNA"/>
</dbReference>
<feature type="transmembrane region" description="Helical" evidence="6">
    <location>
        <begin position="290"/>
        <end position="309"/>
    </location>
</feature>
<feature type="transmembrane region" description="Helical" evidence="6">
    <location>
        <begin position="240"/>
        <end position="261"/>
    </location>
</feature>
<keyword evidence="3 6" id="KW-0812">Transmembrane</keyword>
<keyword evidence="5 6" id="KW-0472">Membrane</keyword>
<reference evidence="7 8" key="1">
    <citation type="journal article" date="2017" name="PLoS Biol.">
        <title>The sea cucumber genome provides insights into morphological evolution and visceral regeneration.</title>
        <authorList>
            <person name="Zhang X."/>
            <person name="Sun L."/>
            <person name="Yuan J."/>
            <person name="Sun Y."/>
            <person name="Gao Y."/>
            <person name="Zhang L."/>
            <person name="Li S."/>
            <person name="Dai H."/>
            <person name="Hamel J.F."/>
            <person name="Liu C."/>
            <person name="Yu Y."/>
            <person name="Liu S."/>
            <person name="Lin W."/>
            <person name="Guo K."/>
            <person name="Jin S."/>
            <person name="Xu P."/>
            <person name="Storey K.B."/>
            <person name="Huan P."/>
            <person name="Zhang T."/>
            <person name="Zhou Y."/>
            <person name="Zhang J."/>
            <person name="Lin C."/>
            <person name="Li X."/>
            <person name="Xing L."/>
            <person name="Huo D."/>
            <person name="Sun M."/>
            <person name="Wang L."/>
            <person name="Mercier A."/>
            <person name="Li F."/>
            <person name="Yang H."/>
            <person name="Xiang J."/>
        </authorList>
    </citation>
    <scope>NUCLEOTIDE SEQUENCE [LARGE SCALE GENOMIC DNA]</scope>
    <source>
        <strain evidence="7">Shaxun</strain>
        <tissue evidence="7">Muscle</tissue>
    </source>
</reference>
<evidence type="ECO:0000256" key="2">
    <source>
        <dbReference type="ARBA" id="ARBA00007168"/>
    </source>
</evidence>
<protein>
    <recommendedName>
        <fullName evidence="6">Choline transporter-like protein</fullName>
    </recommendedName>
</protein>